<keyword evidence="3" id="KW-1185">Reference proteome</keyword>
<dbReference type="Proteomes" id="UP000765509">
    <property type="component" value="Unassembled WGS sequence"/>
</dbReference>
<feature type="domain" description="RNase H type-1" evidence="1">
    <location>
        <begin position="75"/>
        <end position="214"/>
    </location>
</feature>
<name>A0A9Q3C0I9_9BASI</name>
<evidence type="ECO:0000313" key="2">
    <source>
        <dbReference type="EMBL" id="MBW0474081.1"/>
    </source>
</evidence>
<reference evidence="2" key="1">
    <citation type="submission" date="2021-03" db="EMBL/GenBank/DDBJ databases">
        <title>Draft genome sequence of rust myrtle Austropuccinia psidii MF-1, a brazilian biotype.</title>
        <authorList>
            <person name="Quecine M.C."/>
            <person name="Pachon D.M.R."/>
            <person name="Bonatelli M.L."/>
            <person name="Correr F.H."/>
            <person name="Franceschini L.M."/>
            <person name="Leite T.F."/>
            <person name="Margarido G.R.A."/>
            <person name="Almeida C.A."/>
            <person name="Ferrarezi J.A."/>
            <person name="Labate C.A."/>
        </authorList>
    </citation>
    <scope>NUCLEOTIDE SEQUENCE</scope>
    <source>
        <strain evidence="2">MF-1</strain>
    </source>
</reference>
<dbReference type="CDD" id="cd09276">
    <property type="entry name" value="Rnase_HI_RT_non_LTR"/>
    <property type="match status" value="1"/>
</dbReference>
<dbReference type="SUPFAM" id="SSF53098">
    <property type="entry name" value="Ribonuclease H-like"/>
    <property type="match status" value="1"/>
</dbReference>
<sequence length="291" mass="32428">MIRRELPSNPTCHPSSLSQILGKEDLLKSHQTKCETILTLPNPPWAHPISPISNTSLTKEQAREVLPNQVKNKLMNNTLVLFSNGSLLPQKGGESAAIFVNMGKEKSVYIGKETLITNFESELTALLLFQELIHNYITIQGHHAEVALFPDNQAALFGMTLPKKRSASQHLQLKLYTNLQQWAEHFPVCLCWCPGHAGISENERLDMSAKHAAESQDLSTYTINTISISKLKQLTLMKLINKHPTPEEATQIGFKTLPKLITKALDLLDKGPAATIHQLQTGHVPLNDYLH</sequence>
<dbReference type="Pfam" id="PF00075">
    <property type="entry name" value="RNase_H"/>
    <property type="match status" value="1"/>
</dbReference>
<gene>
    <name evidence="2" type="ORF">O181_013796</name>
</gene>
<dbReference type="InterPro" id="IPR012337">
    <property type="entry name" value="RNaseH-like_sf"/>
</dbReference>
<dbReference type="AlphaFoldDB" id="A0A9Q3C0I9"/>
<comment type="caution">
    <text evidence="2">The sequence shown here is derived from an EMBL/GenBank/DDBJ whole genome shotgun (WGS) entry which is preliminary data.</text>
</comment>
<dbReference type="OrthoDB" id="3265515at2759"/>
<organism evidence="2 3">
    <name type="scientific">Austropuccinia psidii MF-1</name>
    <dbReference type="NCBI Taxonomy" id="1389203"/>
    <lineage>
        <taxon>Eukaryota</taxon>
        <taxon>Fungi</taxon>
        <taxon>Dikarya</taxon>
        <taxon>Basidiomycota</taxon>
        <taxon>Pucciniomycotina</taxon>
        <taxon>Pucciniomycetes</taxon>
        <taxon>Pucciniales</taxon>
        <taxon>Sphaerophragmiaceae</taxon>
        <taxon>Austropuccinia</taxon>
    </lineage>
</organism>
<dbReference type="PROSITE" id="PS50879">
    <property type="entry name" value="RNASE_H_1"/>
    <property type="match status" value="1"/>
</dbReference>
<dbReference type="GO" id="GO:0003676">
    <property type="term" value="F:nucleic acid binding"/>
    <property type="evidence" value="ECO:0007669"/>
    <property type="project" value="InterPro"/>
</dbReference>
<dbReference type="Gene3D" id="3.30.420.10">
    <property type="entry name" value="Ribonuclease H-like superfamily/Ribonuclease H"/>
    <property type="match status" value="1"/>
</dbReference>
<dbReference type="EMBL" id="AVOT02003628">
    <property type="protein sequence ID" value="MBW0474081.1"/>
    <property type="molecule type" value="Genomic_DNA"/>
</dbReference>
<dbReference type="InterPro" id="IPR036397">
    <property type="entry name" value="RNaseH_sf"/>
</dbReference>
<accession>A0A9Q3C0I9</accession>
<evidence type="ECO:0000313" key="3">
    <source>
        <dbReference type="Proteomes" id="UP000765509"/>
    </source>
</evidence>
<protein>
    <recommendedName>
        <fullName evidence="1">RNase H type-1 domain-containing protein</fullName>
    </recommendedName>
</protein>
<dbReference type="InterPro" id="IPR002156">
    <property type="entry name" value="RNaseH_domain"/>
</dbReference>
<evidence type="ECO:0000259" key="1">
    <source>
        <dbReference type="PROSITE" id="PS50879"/>
    </source>
</evidence>
<proteinExistence type="predicted"/>
<dbReference type="GO" id="GO:0004523">
    <property type="term" value="F:RNA-DNA hybrid ribonuclease activity"/>
    <property type="evidence" value="ECO:0007669"/>
    <property type="project" value="InterPro"/>
</dbReference>